<dbReference type="AlphaFoldDB" id="A0A815ECY3"/>
<dbReference type="EMBL" id="CAJNOH010002785">
    <property type="protein sequence ID" value="CAF1310135.1"/>
    <property type="molecule type" value="Genomic_DNA"/>
</dbReference>
<protein>
    <submittedName>
        <fullName evidence="4">Uncharacterized protein</fullName>
    </submittedName>
</protein>
<evidence type="ECO:0000313" key="6">
    <source>
        <dbReference type="Proteomes" id="UP000663854"/>
    </source>
</evidence>
<keyword evidence="1" id="KW-0677">Repeat</keyword>
<gene>
    <name evidence="5" type="ORF">JXQ802_LOCUS46105</name>
    <name evidence="4" type="ORF">PYM288_LOCUS30372</name>
</gene>
<dbReference type="Pfam" id="PF13424">
    <property type="entry name" value="TPR_12"/>
    <property type="match status" value="1"/>
</dbReference>
<reference evidence="4" key="1">
    <citation type="submission" date="2021-02" db="EMBL/GenBank/DDBJ databases">
        <authorList>
            <person name="Nowell W R."/>
        </authorList>
    </citation>
    <scope>NUCLEOTIDE SEQUENCE</scope>
</reference>
<comment type="caution">
    <text evidence="4">The sequence shown here is derived from an EMBL/GenBank/DDBJ whole genome shotgun (WGS) entry which is preliminary data.</text>
</comment>
<keyword evidence="7" id="KW-1185">Reference proteome</keyword>
<dbReference type="SUPFAM" id="SSF48452">
    <property type="entry name" value="TPR-like"/>
    <property type="match status" value="1"/>
</dbReference>
<evidence type="ECO:0000256" key="2">
    <source>
        <dbReference type="ARBA" id="ARBA00022803"/>
    </source>
</evidence>
<accession>A0A815ECY3</accession>
<proteinExistence type="predicted"/>
<dbReference type="InterPro" id="IPR011990">
    <property type="entry name" value="TPR-like_helical_dom_sf"/>
</dbReference>
<dbReference type="Gene3D" id="1.25.40.10">
    <property type="entry name" value="Tetratricopeptide repeat domain"/>
    <property type="match status" value="1"/>
</dbReference>
<evidence type="ECO:0000313" key="4">
    <source>
        <dbReference type="EMBL" id="CAF1310135.1"/>
    </source>
</evidence>
<dbReference type="PANTHER" id="PTHR45641:SF19">
    <property type="entry name" value="NEPHROCYSTIN-3"/>
    <property type="match status" value="1"/>
</dbReference>
<dbReference type="EMBL" id="CAJNOL010004049">
    <property type="protein sequence ID" value="CAF1579949.1"/>
    <property type="molecule type" value="Genomic_DNA"/>
</dbReference>
<keyword evidence="2 3" id="KW-0802">TPR repeat</keyword>
<evidence type="ECO:0000313" key="7">
    <source>
        <dbReference type="Proteomes" id="UP000663870"/>
    </source>
</evidence>
<evidence type="ECO:0000313" key="5">
    <source>
        <dbReference type="EMBL" id="CAF1579949.1"/>
    </source>
</evidence>
<dbReference type="Proteomes" id="UP000663854">
    <property type="component" value="Unassembled WGS sequence"/>
</dbReference>
<dbReference type="PANTHER" id="PTHR45641">
    <property type="entry name" value="TETRATRICOPEPTIDE REPEAT PROTEIN (AFU_ORTHOLOGUE AFUA_6G03870)"/>
    <property type="match status" value="1"/>
</dbReference>
<feature type="repeat" description="TPR" evidence="3">
    <location>
        <begin position="23"/>
        <end position="56"/>
    </location>
</feature>
<dbReference type="Proteomes" id="UP000663870">
    <property type="component" value="Unassembled WGS sequence"/>
</dbReference>
<name>A0A815ECY3_9BILA</name>
<sequence length="107" mass="12789">MNYFQQALQIRLKSLPSDHHDLTSSYVNLGRINSKLNQYHKALEYFQVSLTIMSIIFKEHDKNLELLYFNIGCTYFIIESYQKVLRIQLKVMDSTKKDKLTITYKYI</sequence>
<dbReference type="PROSITE" id="PS50005">
    <property type="entry name" value="TPR"/>
    <property type="match status" value="1"/>
</dbReference>
<evidence type="ECO:0000256" key="1">
    <source>
        <dbReference type="ARBA" id="ARBA00022737"/>
    </source>
</evidence>
<organism evidence="4 6">
    <name type="scientific">Rotaria sordida</name>
    <dbReference type="NCBI Taxonomy" id="392033"/>
    <lineage>
        <taxon>Eukaryota</taxon>
        <taxon>Metazoa</taxon>
        <taxon>Spiralia</taxon>
        <taxon>Gnathifera</taxon>
        <taxon>Rotifera</taxon>
        <taxon>Eurotatoria</taxon>
        <taxon>Bdelloidea</taxon>
        <taxon>Philodinida</taxon>
        <taxon>Philodinidae</taxon>
        <taxon>Rotaria</taxon>
    </lineage>
</organism>
<evidence type="ECO:0000256" key="3">
    <source>
        <dbReference type="PROSITE-ProRule" id="PRU00339"/>
    </source>
</evidence>
<dbReference type="InterPro" id="IPR019734">
    <property type="entry name" value="TPR_rpt"/>
</dbReference>